<feature type="region of interest" description="Disordered" evidence="1">
    <location>
        <begin position="1"/>
        <end position="29"/>
    </location>
</feature>
<keyword evidence="2" id="KW-0812">Transmembrane</keyword>
<keyword evidence="2" id="KW-0472">Membrane</keyword>
<name>A0A8J4RG48_9ROSI</name>
<organism evidence="3 4">
    <name type="scientific">Castanea mollissima</name>
    <name type="common">Chinese chestnut</name>
    <dbReference type="NCBI Taxonomy" id="60419"/>
    <lineage>
        <taxon>Eukaryota</taxon>
        <taxon>Viridiplantae</taxon>
        <taxon>Streptophyta</taxon>
        <taxon>Embryophyta</taxon>
        <taxon>Tracheophyta</taxon>
        <taxon>Spermatophyta</taxon>
        <taxon>Magnoliopsida</taxon>
        <taxon>eudicotyledons</taxon>
        <taxon>Gunneridae</taxon>
        <taxon>Pentapetalae</taxon>
        <taxon>rosids</taxon>
        <taxon>fabids</taxon>
        <taxon>Fagales</taxon>
        <taxon>Fagaceae</taxon>
        <taxon>Castanea</taxon>
    </lineage>
</organism>
<evidence type="ECO:0000313" key="4">
    <source>
        <dbReference type="Proteomes" id="UP000737018"/>
    </source>
</evidence>
<comment type="caution">
    <text evidence="3">The sequence shown here is derived from an EMBL/GenBank/DDBJ whole genome shotgun (WGS) entry which is preliminary data.</text>
</comment>
<sequence>PTDHPSPPPANHLNLPLSPPPAHLVSAASPQPSLTTLNSRAYTDRISLFLFLLHMVAAVGFQSSLWTPNNRFGFNPIRNLTGEAAETELRRRWRQRRIEVVGRRWRQRKIEVVGRWWRWEDLGWPVGGGDGRLWVIGWSWVMAFWNGSIHLIIRKVQQVQG</sequence>
<evidence type="ECO:0000256" key="1">
    <source>
        <dbReference type="SAM" id="MobiDB-lite"/>
    </source>
</evidence>
<feature type="non-terminal residue" evidence="3">
    <location>
        <position position="1"/>
    </location>
</feature>
<dbReference type="AlphaFoldDB" id="A0A8J4RG48"/>
<dbReference type="OrthoDB" id="10549219at2759"/>
<evidence type="ECO:0000313" key="3">
    <source>
        <dbReference type="EMBL" id="KAF3969270.1"/>
    </source>
</evidence>
<dbReference type="Proteomes" id="UP000737018">
    <property type="component" value="Unassembled WGS sequence"/>
</dbReference>
<evidence type="ECO:0000256" key="2">
    <source>
        <dbReference type="SAM" id="Phobius"/>
    </source>
</evidence>
<dbReference type="EMBL" id="JRKL02000666">
    <property type="protein sequence ID" value="KAF3969270.1"/>
    <property type="molecule type" value="Genomic_DNA"/>
</dbReference>
<keyword evidence="2" id="KW-1133">Transmembrane helix</keyword>
<accession>A0A8J4RG48</accession>
<gene>
    <name evidence="3" type="ORF">CMV_006916</name>
</gene>
<keyword evidence="4" id="KW-1185">Reference proteome</keyword>
<feature type="transmembrane region" description="Helical" evidence="2">
    <location>
        <begin position="133"/>
        <end position="153"/>
    </location>
</feature>
<proteinExistence type="predicted"/>
<reference evidence="3" key="1">
    <citation type="submission" date="2020-03" db="EMBL/GenBank/DDBJ databases">
        <title>Castanea mollissima Vanexum genome sequencing.</title>
        <authorList>
            <person name="Staton M."/>
        </authorList>
    </citation>
    <scope>NUCLEOTIDE SEQUENCE</scope>
    <source>
        <tissue evidence="3">Leaf</tissue>
    </source>
</reference>
<protein>
    <submittedName>
        <fullName evidence="3">Uncharacterized protein</fullName>
    </submittedName>
</protein>
<feature type="transmembrane region" description="Helical" evidence="2">
    <location>
        <begin position="46"/>
        <end position="66"/>
    </location>
</feature>
<feature type="compositionally biased region" description="Pro residues" evidence="1">
    <location>
        <begin position="1"/>
        <end position="10"/>
    </location>
</feature>